<keyword evidence="3" id="KW-0677">Repeat</keyword>
<feature type="chain" id="PRO_5005537445" description="EF-hand domain-containing protein" evidence="9">
    <location>
        <begin position="25"/>
        <end position="1577"/>
    </location>
</feature>
<comment type="subcellular location">
    <subcellularLocation>
        <location evidence="1">Membrane</location>
    </subcellularLocation>
</comment>
<dbReference type="OrthoDB" id="26525at2759"/>
<evidence type="ECO:0000256" key="1">
    <source>
        <dbReference type="ARBA" id="ARBA00004370"/>
    </source>
</evidence>
<evidence type="ECO:0000313" key="12">
    <source>
        <dbReference type="Proteomes" id="UP000054408"/>
    </source>
</evidence>
<name>A0A0L0DE15_THETB</name>
<dbReference type="EMBL" id="GL349461">
    <property type="protein sequence ID" value="KNC50396.1"/>
    <property type="molecule type" value="Genomic_DNA"/>
</dbReference>
<keyword evidence="9" id="KW-0732">Signal</keyword>
<reference evidence="11 12" key="1">
    <citation type="submission" date="2010-05" db="EMBL/GenBank/DDBJ databases">
        <title>The Genome Sequence of Thecamonas trahens ATCC 50062.</title>
        <authorList>
            <consortium name="The Broad Institute Genome Sequencing Platform"/>
            <person name="Russ C."/>
            <person name="Cuomo C."/>
            <person name="Shea T."/>
            <person name="Young S.K."/>
            <person name="Zeng Q."/>
            <person name="Koehrsen M."/>
            <person name="Haas B."/>
            <person name="Borodovsky M."/>
            <person name="Guigo R."/>
            <person name="Alvarado L."/>
            <person name="Berlin A."/>
            <person name="Bochicchio J."/>
            <person name="Borenstein D."/>
            <person name="Chapman S."/>
            <person name="Chen Z."/>
            <person name="Freedman E."/>
            <person name="Gellesch M."/>
            <person name="Goldberg J."/>
            <person name="Griggs A."/>
            <person name="Gujja S."/>
            <person name="Heilman E."/>
            <person name="Heiman D."/>
            <person name="Hepburn T."/>
            <person name="Howarth C."/>
            <person name="Jen D."/>
            <person name="Larson L."/>
            <person name="Mehta T."/>
            <person name="Park D."/>
            <person name="Pearson M."/>
            <person name="Roberts A."/>
            <person name="Saif S."/>
            <person name="Shenoy N."/>
            <person name="Sisk P."/>
            <person name="Stolte C."/>
            <person name="Sykes S."/>
            <person name="Thomson T."/>
            <person name="Walk T."/>
            <person name="White J."/>
            <person name="Yandava C."/>
            <person name="Burger G."/>
            <person name="Gray M.W."/>
            <person name="Holland P.W.H."/>
            <person name="King N."/>
            <person name="Lang F.B.F."/>
            <person name="Roger A.J."/>
            <person name="Ruiz-Trillo I."/>
            <person name="Lander E."/>
            <person name="Nusbaum C."/>
        </authorList>
    </citation>
    <scope>NUCLEOTIDE SEQUENCE [LARGE SCALE GENOMIC DNA]</scope>
    <source>
        <strain evidence="11 12">ATCC 50062</strain>
    </source>
</reference>
<organism evidence="11 12">
    <name type="scientific">Thecamonas trahens ATCC 50062</name>
    <dbReference type="NCBI Taxonomy" id="461836"/>
    <lineage>
        <taxon>Eukaryota</taxon>
        <taxon>Apusozoa</taxon>
        <taxon>Apusomonadida</taxon>
        <taxon>Apusomonadidae</taxon>
        <taxon>Thecamonas</taxon>
    </lineage>
</organism>
<dbReference type="Gene3D" id="2.60.40.10">
    <property type="entry name" value="Immunoglobulins"/>
    <property type="match status" value="2"/>
</dbReference>
<dbReference type="PANTHER" id="PTHR46730">
    <property type="entry name" value="POLYCYSTIN-1"/>
    <property type="match status" value="1"/>
</dbReference>
<proteinExistence type="predicted"/>
<keyword evidence="5 8" id="KW-1133">Transmembrane helix</keyword>
<feature type="compositionally biased region" description="Pro residues" evidence="7">
    <location>
        <begin position="28"/>
        <end position="48"/>
    </location>
</feature>
<evidence type="ECO:0000256" key="9">
    <source>
        <dbReference type="SAM" id="SignalP"/>
    </source>
</evidence>
<dbReference type="Proteomes" id="UP000054408">
    <property type="component" value="Unassembled WGS sequence"/>
</dbReference>
<evidence type="ECO:0000256" key="6">
    <source>
        <dbReference type="ARBA" id="ARBA00023136"/>
    </source>
</evidence>
<dbReference type="PROSITE" id="PS50222">
    <property type="entry name" value="EF_HAND_2"/>
    <property type="match status" value="2"/>
</dbReference>
<gene>
    <name evidence="11" type="ORF">AMSG_06887</name>
</gene>
<evidence type="ECO:0000256" key="5">
    <source>
        <dbReference type="ARBA" id="ARBA00022989"/>
    </source>
</evidence>
<dbReference type="Gene3D" id="1.10.238.10">
    <property type="entry name" value="EF-hand"/>
    <property type="match status" value="1"/>
</dbReference>
<dbReference type="GO" id="GO:0005261">
    <property type="term" value="F:monoatomic cation channel activity"/>
    <property type="evidence" value="ECO:0007669"/>
    <property type="project" value="TreeGrafter"/>
</dbReference>
<protein>
    <recommendedName>
        <fullName evidence="10">EF-hand domain-containing protein</fullName>
    </recommendedName>
</protein>
<evidence type="ECO:0000256" key="4">
    <source>
        <dbReference type="ARBA" id="ARBA00022837"/>
    </source>
</evidence>
<dbReference type="InterPro" id="IPR011992">
    <property type="entry name" value="EF-hand-dom_pair"/>
</dbReference>
<keyword evidence="6 8" id="KW-0472">Membrane</keyword>
<dbReference type="GO" id="GO:0005509">
    <property type="term" value="F:calcium ion binding"/>
    <property type="evidence" value="ECO:0007669"/>
    <property type="project" value="InterPro"/>
</dbReference>
<dbReference type="InterPro" id="IPR018247">
    <property type="entry name" value="EF_Hand_1_Ca_BS"/>
</dbReference>
<evidence type="ECO:0000313" key="11">
    <source>
        <dbReference type="EMBL" id="KNC50396.1"/>
    </source>
</evidence>
<dbReference type="GO" id="GO:0005886">
    <property type="term" value="C:plasma membrane"/>
    <property type="evidence" value="ECO:0007669"/>
    <property type="project" value="TreeGrafter"/>
</dbReference>
<dbReference type="GO" id="GO:0006816">
    <property type="term" value="P:calcium ion transport"/>
    <property type="evidence" value="ECO:0007669"/>
    <property type="project" value="TreeGrafter"/>
</dbReference>
<dbReference type="OMA" id="WILHERE"/>
<dbReference type="InterPro" id="IPR002048">
    <property type="entry name" value="EF_hand_dom"/>
</dbReference>
<dbReference type="PANTHER" id="PTHR46730:SF1">
    <property type="entry name" value="PLAT DOMAIN-CONTAINING PROTEIN"/>
    <property type="match status" value="1"/>
</dbReference>
<dbReference type="CDD" id="cd00051">
    <property type="entry name" value="EFh"/>
    <property type="match status" value="1"/>
</dbReference>
<dbReference type="SUPFAM" id="SSF47473">
    <property type="entry name" value="EF-hand"/>
    <property type="match status" value="1"/>
</dbReference>
<dbReference type="Pfam" id="PF02010">
    <property type="entry name" value="REJ"/>
    <property type="match status" value="2"/>
</dbReference>
<dbReference type="Pfam" id="PF13499">
    <property type="entry name" value="EF-hand_7"/>
    <property type="match status" value="1"/>
</dbReference>
<keyword evidence="12" id="KW-1185">Reference proteome</keyword>
<feature type="domain" description="EF-hand" evidence="10">
    <location>
        <begin position="1410"/>
        <end position="1445"/>
    </location>
</feature>
<feature type="region of interest" description="Disordered" evidence="7">
    <location>
        <begin position="26"/>
        <end position="49"/>
    </location>
</feature>
<dbReference type="SMART" id="SM00054">
    <property type="entry name" value="EFh"/>
    <property type="match status" value="2"/>
</dbReference>
<dbReference type="PROSITE" id="PS00018">
    <property type="entry name" value="EF_HAND_1"/>
    <property type="match status" value="2"/>
</dbReference>
<feature type="transmembrane region" description="Helical" evidence="8">
    <location>
        <begin position="1556"/>
        <end position="1576"/>
    </location>
</feature>
<evidence type="ECO:0000256" key="2">
    <source>
        <dbReference type="ARBA" id="ARBA00022692"/>
    </source>
</evidence>
<evidence type="ECO:0000256" key="3">
    <source>
        <dbReference type="ARBA" id="ARBA00022737"/>
    </source>
</evidence>
<feature type="transmembrane region" description="Helical" evidence="8">
    <location>
        <begin position="1086"/>
        <end position="1107"/>
    </location>
</feature>
<sequence>MHQRFVVVVVCAVSVLTLSGLVSGQAPLSPPPPPPSPPPHFPQHPSDPVPTARFTSTSAEFDITFSNATDRAGAPESVIDFDCGILFFDISTLGTSPVCRFVTDAHVNVALGSGATAMPGDVLFLAIEFKAAAPAARRRRRVEIRGPTSITLLAPLSPQPLVAALLAPPSVDSCGTVTLDASASSGIRLLYQYALLSPHNTSDALAVSSALAATPSSQFQVSLAVDSWPEGVPYVFRLTVTDWLGATDNTTTTIVKDPGAPQLTLSTATALVSSRTAFALSVDVAFASCSSSSTPPIAVAWSTSAGPDDPITAHGIPAASNTLNFPPGVLTVGGSYIFEVNVNTTDGSAKSASASATVTVKTSALVAFVAGGSSQTFHSSLDVVLDGSGSYDPDAAGALTYLWTCTDVSAGGACVSSPSSITWNAPTLTLPASLITVPVSDKLSISLTVSAGARLSVTTITVTRAVLPFEKYSLTWRDADLVQNVNDFMILTANVVPAQAGDVIEYLWDEASGKLNLEANNTLATLTRRENNFGIRANVMVPQVEYEFRLFARVIRNSGSLRSSLTTRAIADALDSGLSSRHALTRAYWAAHYPGDPAALLGTGSARGTRAVSPYFHLASHVARVNAVPVGGTFTAVGPPASATADTLFTFVFSGWSDGDGDVILYSVVQELASGELLELVPKSVGTSHSVYLQPGRQANNYQVSVLGYVTDDRAGRAAPVKISLRVQPFAASSAGAGATAESLVDGILSRSVELGNVNQALQLISSISDVVNSAPSPTPSATPDPTAVRAREKLFAALQRVAKVNGTADDLARTSSTLGVVLGVPREVSAALLDNSLALTTQLFSSIGESYVTEEQGSGISRALAGLFRAANANASLASVGEVTSGGDAVSRTLELVPKLARAVMADAVDGMIPLVASNAMFRFEGRQHVASSLGLQANETGSTVPSGVDLASACGAIRLPTSALTGAGARENDSIRSECIAFSENIYAWAGGRSADGNSSRKTSGALVSLSYRASPVGALSIGASTPLVTGELAVTNSADAIFITVPLTAGLTCACNHLTTFGLNTLDASDFERLRNIKDQPEALIVVVLGWAALLIALPFLHLADRKDALALLHDRDAEHSVFLQAKLAALSGRGALLKKSLKDAVTRKHLWMSLFIKAKDDPFTRVFRAGVLFTTLVAGLAMAAAFFKDQSDDEVVSSKARIVELVVSIAAKGTIYGLLPKERHWLQLHPGKRPIDAVGKSPPAHMGLAEPLPSLSVDEQEEVSSSEDLSPVYRQYQCQHQCQHGYVLVVVELAFGSEQALLMRHALAMPLSTATASSSESIDWIRDALDDGVALISSSSSSRSSAQPPPPPPIVAAAMAHANTPESGQGGESGEAGKGKRWFGICCCRKKYAPSLEEMVAALPPAVVEAAWSDYHKMDLNHDGTLDEEEVAVMMAQRGWILHEREVYRLMEAIDTDHNGVVDFYEYLALVAIRLHKIKEEEKALRHGSVPAWGGWLLFGALMIISLVSSLLVIVYGLKFSRPVVHSWLRTFAFNVVLDTIFFEPLKVFTGVLLHIATVSGAMGLADVFSLFG</sequence>
<keyword evidence="2 8" id="KW-0812">Transmembrane</keyword>
<dbReference type="InterPro" id="IPR013783">
    <property type="entry name" value="Ig-like_fold"/>
</dbReference>
<evidence type="ECO:0000259" key="10">
    <source>
        <dbReference type="PROSITE" id="PS50222"/>
    </source>
</evidence>
<feature type="domain" description="EF-hand" evidence="10">
    <location>
        <begin position="1446"/>
        <end position="1481"/>
    </location>
</feature>
<evidence type="ECO:0000256" key="8">
    <source>
        <dbReference type="SAM" id="Phobius"/>
    </source>
</evidence>
<dbReference type="RefSeq" id="XP_013756938.1">
    <property type="nucleotide sequence ID" value="XM_013901484.1"/>
</dbReference>
<feature type="transmembrane region" description="Helical" evidence="8">
    <location>
        <begin position="1497"/>
        <end position="1520"/>
    </location>
</feature>
<feature type="signal peptide" evidence="9">
    <location>
        <begin position="1"/>
        <end position="24"/>
    </location>
</feature>
<keyword evidence="4" id="KW-0106">Calcium</keyword>
<dbReference type="GeneID" id="25565954"/>
<accession>A0A0L0DE15</accession>
<feature type="transmembrane region" description="Helical" evidence="8">
    <location>
        <begin position="1170"/>
        <end position="1191"/>
    </location>
</feature>
<dbReference type="InterPro" id="IPR002859">
    <property type="entry name" value="PKD/REJ-like"/>
</dbReference>
<evidence type="ECO:0000256" key="7">
    <source>
        <dbReference type="SAM" id="MobiDB-lite"/>
    </source>
</evidence>